<organism evidence="4 5">
    <name type="scientific">Agrocybe chaxingu</name>
    <dbReference type="NCBI Taxonomy" id="84603"/>
    <lineage>
        <taxon>Eukaryota</taxon>
        <taxon>Fungi</taxon>
        <taxon>Dikarya</taxon>
        <taxon>Basidiomycota</taxon>
        <taxon>Agaricomycotina</taxon>
        <taxon>Agaricomycetes</taxon>
        <taxon>Agaricomycetidae</taxon>
        <taxon>Agaricales</taxon>
        <taxon>Agaricineae</taxon>
        <taxon>Strophariaceae</taxon>
        <taxon>Agrocybe</taxon>
    </lineage>
</organism>
<dbReference type="InterPro" id="IPR036390">
    <property type="entry name" value="WH_DNA-bd_sf"/>
</dbReference>
<keyword evidence="2" id="KW-0539">Nucleus</keyword>
<dbReference type="GO" id="GO:0005634">
    <property type="term" value="C:nucleus"/>
    <property type="evidence" value="ECO:0007669"/>
    <property type="project" value="UniProtKB-SubCell"/>
</dbReference>
<reference evidence="4" key="1">
    <citation type="submission" date="2022-07" db="EMBL/GenBank/DDBJ databases">
        <title>Genome Sequence of Agrocybe chaxingu.</title>
        <authorList>
            <person name="Buettner E."/>
        </authorList>
    </citation>
    <scope>NUCLEOTIDE SEQUENCE</scope>
    <source>
        <strain evidence="4">MP-N11</strain>
    </source>
</reference>
<sequence>MPFNTSSMLPQNARQPALFPPFAPLSLCSSGPGFPECVHTSTRPFNPSFPVLPSYPREEVSPQDNMPTGINFSQYTEYFSGFSEDRLSGYGYASSYDAQGTETFPNRRAIASESAADVGSLHHPGRAQPRKAIRVLHSSALTCSLPSHEETEEYFRKMLDVAHPYPLSLEIFPDDLPDEKPPVLNLIILAICGSPHKRLTMGQIFDEIENRFPAWKDKKDKPWQVGHSFSLLI</sequence>
<dbReference type="Proteomes" id="UP001148786">
    <property type="component" value="Unassembled WGS sequence"/>
</dbReference>
<gene>
    <name evidence="4" type="ORF">NLJ89_g7755</name>
</gene>
<proteinExistence type="predicted"/>
<name>A0A9W8JWJ5_9AGAR</name>
<evidence type="ECO:0000313" key="5">
    <source>
        <dbReference type="Proteomes" id="UP001148786"/>
    </source>
</evidence>
<dbReference type="SUPFAM" id="SSF46785">
    <property type="entry name" value="Winged helix' DNA-binding domain"/>
    <property type="match status" value="1"/>
</dbReference>
<feature type="domain" description="Fork-head" evidence="3">
    <location>
        <begin position="186"/>
        <end position="233"/>
    </location>
</feature>
<dbReference type="GO" id="GO:0043565">
    <property type="term" value="F:sequence-specific DNA binding"/>
    <property type="evidence" value="ECO:0007669"/>
    <property type="project" value="InterPro"/>
</dbReference>
<evidence type="ECO:0000313" key="4">
    <source>
        <dbReference type="EMBL" id="KAJ3504786.1"/>
    </source>
</evidence>
<dbReference type="GO" id="GO:0003700">
    <property type="term" value="F:DNA-binding transcription factor activity"/>
    <property type="evidence" value="ECO:0007669"/>
    <property type="project" value="InterPro"/>
</dbReference>
<dbReference type="InterPro" id="IPR001766">
    <property type="entry name" value="Fork_head_dom"/>
</dbReference>
<keyword evidence="5" id="KW-1185">Reference proteome</keyword>
<accession>A0A9W8JWJ5</accession>
<evidence type="ECO:0000259" key="3">
    <source>
        <dbReference type="PROSITE" id="PS50039"/>
    </source>
</evidence>
<keyword evidence="1 2" id="KW-0238">DNA-binding</keyword>
<evidence type="ECO:0000256" key="2">
    <source>
        <dbReference type="PROSITE-ProRule" id="PRU00089"/>
    </source>
</evidence>
<dbReference type="Gene3D" id="1.10.10.10">
    <property type="entry name" value="Winged helix-like DNA-binding domain superfamily/Winged helix DNA-binding domain"/>
    <property type="match status" value="1"/>
</dbReference>
<dbReference type="AlphaFoldDB" id="A0A9W8JWJ5"/>
<comment type="caution">
    <text evidence="4">The sequence shown here is derived from an EMBL/GenBank/DDBJ whole genome shotgun (WGS) entry which is preliminary data.</text>
</comment>
<dbReference type="InterPro" id="IPR036388">
    <property type="entry name" value="WH-like_DNA-bd_sf"/>
</dbReference>
<dbReference type="OrthoDB" id="5954824at2759"/>
<evidence type="ECO:0000256" key="1">
    <source>
        <dbReference type="ARBA" id="ARBA00023125"/>
    </source>
</evidence>
<feature type="DNA-binding region" description="Fork-head" evidence="2">
    <location>
        <begin position="186"/>
        <end position="233"/>
    </location>
</feature>
<dbReference type="EMBL" id="JANKHO010000962">
    <property type="protein sequence ID" value="KAJ3504786.1"/>
    <property type="molecule type" value="Genomic_DNA"/>
</dbReference>
<comment type="subcellular location">
    <subcellularLocation>
        <location evidence="2">Nucleus</location>
    </subcellularLocation>
</comment>
<protein>
    <recommendedName>
        <fullName evidence="3">Fork-head domain-containing protein</fullName>
    </recommendedName>
</protein>
<dbReference type="PROSITE" id="PS50039">
    <property type="entry name" value="FORK_HEAD_3"/>
    <property type="match status" value="1"/>
</dbReference>